<feature type="region of interest" description="Disordered" evidence="1">
    <location>
        <begin position="737"/>
        <end position="764"/>
    </location>
</feature>
<keyword evidence="3" id="KW-1185">Reference proteome</keyword>
<dbReference type="OrthoDB" id="10570887at2759"/>
<proteinExistence type="predicted"/>
<gene>
    <name evidence="2" type="ORF">B2J93_1671</name>
</gene>
<feature type="region of interest" description="Disordered" evidence="1">
    <location>
        <begin position="138"/>
        <end position="162"/>
    </location>
</feature>
<evidence type="ECO:0000256" key="1">
    <source>
        <dbReference type="SAM" id="MobiDB-lite"/>
    </source>
</evidence>
<comment type="caution">
    <text evidence="2">The sequence shown here is derived from an EMBL/GenBank/DDBJ whole genome shotgun (WGS) entry which is preliminary data.</text>
</comment>
<feature type="compositionally biased region" description="Acidic residues" evidence="1">
    <location>
        <begin position="1068"/>
        <end position="1084"/>
    </location>
</feature>
<feature type="compositionally biased region" description="Acidic residues" evidence="1">
    <location>
        <begin position="1156"/>
        <end position="1177"/>
    </location>
</feature>
<feature type="region of interest" description="Disordered" evidence="1">
    <location>
        <begin position="182"/>
        <end position="267"/>
    </location>
</feature>
<feature type="region of interest" description="Disordered" evidence="1">
    <location>
        <begin position="1235"/>
        <end position="1256"/>
    </location>
</feature>
<evidence type="ECO:0000313" key="3">
    <source>
        <dbReference type="Proteomes" id="UP000242519"/>
    </source>
</evidence>
<feature type="compositionally biased region" description="Basic and acidic residues" evidence="1">
    <location>
        <begin position="1178"/>
        <end position="1197"/>
    </location>
</feature>
<feature type="compositionally biased region" description="Basic and acidic residues" evidence="1">
    <location>
        <begin position="256"/>
        <end position="267"/>
    </location>
</feature>
<feature type="region of interest" description="Disordered" evidence="1">
    <location>
        <begin position="476"/>
        <end position="520"/>
    </location>
</feature>
<organism evidence="2 3">
    <name type="scientific">Diplocarpon coronariae</name>
    <dbReference type="NCBI Taxonomy" id="2795749"/>
    <lineage>
        <taxon>Eukaryota</taxon>
        <taxon>Fungi</taxon>
        <taxon>Dikarya</taxon>
        <taxon>Ascomycota</taxon>
        <taxon>Pezizomycotina</taxon>
        <taxon>Leotiomycetes</taxon>
        <taxon>Helotiales</taxon>
        <taxon>Drepanopezizaceae</taxon>
        <taxon>Diplocarpon</taxon>
    </lineage>
</organism>
<feature type="region of interest" description="Disordered" evidence="1">
    <location>
        <begin position="331"/>
        <end position="389"/>
    </location>
</feature>
<feature type="compositionally biased region" description="Basic and acidic residues" evidence="1">
    <location>
        <begin position="1017"/>
        <end position="1054"/>
    </location>
</feature>
<dbReference type="EMBL" id="MZNU01000061">
    <property type="protein sequence ID" value="OWP05622.1"/>
    <property type="molecule type" value="Genomic_DNA"/>
</dbReference>
<reference evidence="2 3" key="1">
    <citation type="submission" date="2017-04" db="EMBL/GenBank/DDBJ databases">
        <title>Draft genome sequence of Marssonina coronaria NL1: causal agent of apple blotch.</title>
        <authorList>
            <person name="Cheng Q."/>
        </authorList>
    </citation>
    <scope>NUCLEOTIDE SEQUENCE [LARGE SCALE GENOMIC DNA]</scope>
    <source>
        <strain evidence="2 3">NL1</strain>
    </source>
</reference>
<feature type="compositionally biased region" description="Polar residues" evidence="1">
    <location>
        <begin position="403"/>
        <end position="412"/>
    </location>
</feature>
<dbReference type="PANTHER" id="PTHR48125:SF12">
    <property type="entry name" value="AT HOOK TRANSCRIPTION FACTOR FAMILY-RELATED"/>
    <property type="match status" value="1"/>
</dbReference>
<feature type="compositionally biased region" description="Pro residues" evidence="1">
    <location>
        <begin position="204"/>
        <end position="216"/>
    </location>
</feature>
<dbReference type="InParanoid" id="A0A218ZCZ9"/>
<dbReference type="Proteomes" id="UP000242519">
    <property type="component" value="Unassembled WGS sequence"/>
</dbReference>
<evidence type="ECO:0000313" key="2">
    <source>
        <dbReference type="EMBL" id="OWP05622.1"/>
    </source>
</evidence>
<sequence length="1321" mass="143711">MRDASTVPHRKLTPARISAGLQRAPPPARPFLSAQTESGVDGAAGFADRPVQFPPPQLLDRWELESRSFWPGHEVAKSRAPLKLQIHHRRRHRRRHRHRNRTAPHALCVVTCTSQFNLSQSAPAALVAAASMVRAAATPIRRKTRSQAALPDASPLTEPLPYLPVRHARSRKSPLVVLAPTSRSPSASASISAPISASAASAALPPPHPPHPPQAPTQPQSARTPTDASSDSESDSAPSGTEKRPRAADDDSTAAEQEHHQAKRRSEVGICLSSGSCRVNTNTNISINTDTNTPRFTGKRAQLDTPGHEQLAAGGGRALKRRSEAGFFSQANTRLQPPQIPHYDSPAAPASYASPSSSTPNPTPTPTPTVASAPAFASTPAPAAASTPAINSERSLTERHGITPSTPHNVSPATLDGDSSALCLPIPTPAIASTPAIATYIGSDRTDAELGPVERSSRPTSLPHDDTPAALDACYASASSSTPTPAPVASPSTPVAFTPVQPNTAALGSTSKPPGKYFDKIVQTPSSPVIRSWEIPEAPVVEAEKSEDDAEDENLDLGASRDLLVTPAASPKPDTLPCATVIEQAARRASLTPQSTPEQPILLQRPATLRKIIGDVARMFTPRLPFGFSRKASSAVVEESPSPTRADKSSALGFMALHSPAVAQQRPSPSRLGGSKAPGPTALHSPAAVEQRPSPPEPDWGLLYRSSSAVDEQHPSPTKFDRNKAMELKALHFGSSKKTRGHMMTPYSKKSRYCHPSDDEDDMDDEERESCKLQFRKEIQLRRERLKMAKEKKNQIARKKSTVVRAKGKDQSRKKLDPLPAPAKMVAMVNDAVAQDTSIPTASAPPPDAAVTQTKEKMCQDPNIHTSPPTTGATAPVKGVAAGGSLAPIAPASPPGCGTATIPVLARQIRGTPAEDHRAAVDFARKTVGELSARYPGTIPQEKTWGQRVAALNDEEFALFHEMGRPMGEFQYTMFEYHLQKMKEDRLQKTRGKLRSQREEAAEYDDLFHKKMGKSQPAEDAKKVEEAKEANETRRAAREARRAKKAMEPKKEVFRPPPGTYGIFYEGWPEDDGYSDSDDSSSEDSDGRSGARGLSIAEAEQARKADEAKKVEEAKKAAKEARKIAREARRAKKAMEPKKEVFRPPPGTYGIFYEGWPEDDGYSDSDDSSSEDSDEAAEPAKERVRVEEERVRAEEERVRINQERYRAEEERVVRINQERVRAEQERVRINQERARAEQERVWVAPPSPRKRGDVSPIKPSRLRMVQNMSPIVMSPLEPFSLNNLQPRFRRISEAHPELIEDQKLGFVDGDVAMARFAPIVL</sequence>
<dbReference type="PANTHER" id="PTHR48125">
    <property type="entry name" value="LP07818P1"/>
    <property type="match status" value="1"/>
</dbReference>
<feature type="compositionally biased region" description="Polar residues" evidence="1">
    <location>
        <begin position="863"/>
        <end position="873"/>
    </location>
</feature>
<feature type="region of interest" description="Disordered" evidence="1">
    <location>
        <begin position="789"/>
        <end position="817"/>
    </location>
</feature>
<feature type="region of interest" description="Disordered" evidence="1">
    <location>
        <begin position="661"/>
        <end position="698"/>
    </location>
</feature>
<feature type="compositionally biased region" description="Polar residues" evidence="1">
    <location>
        <begin position="500"/>
        <end position="512"/>
    </location>
</feature>
<feature type="region of interest" description="Disordered" evidence="1">
    <location>
        <begin position="395"/>
        <end position="414"/>
    </location>
</feature>
<feature type="compositionally biased region" description="Low complexity" evidence="1">
    <location>
        <begin position="182"/>
        <end position="203"/>
    </location>
</feature>
<feature type="compositionally biased region" description="Low complexity" evidence="1">
    <location>
        <begin position="368"/>
        <end position="389"/>
    </location>
</feature>
<feature type="region of interest" description="Disordered" evidence="1">
    <location>
        <begin position="1008"/>
        <end position="1197"/>
    </location>
</feature>
<feature type="region of interest" description="Disordered" evidence="1">
    <location>
        <begin position="838"/>
        <end position="873"/>
    </location>
</feature>
<accession>A0A218ZCZ9</accession>
<feature type="compositionally biased region" description="Low complexity" evidence="1">
    <location>
        <begin position="476"/>
        <end position="496"/>
    </location>
</feature>
<feature type="compositionally biased region" description="Basic and acidic residues" evidence="1">
    <location>
        <begin position="1100"/>
        <end position="1142"/>
    </location>
</feature>
<feature type="compositionally biased region" description="Basic and acidic residues" evidence="1">
    <location>
        <begin position="807"/>
        <end position="817"/>
    </location>
</feature>
<protein>
    <submittedName>
        <fullName evidence="2">Uncharacterized protein</fullName>
    </submittedName>
</protein>
<feature type="compositionally biased region" description="Low complexity" evidence="1">
    <location>
        <begin position="217"/>
        <end position="239"/>
    </location>
</feature>
<feature type="compositionally biased region" description="Low complexity" evidence="1">
    <location>
        <begin position="345"/>
        <end position="360"/>
    </location>
</feature>
<name>A0A218ZCZ9_9HELO</name>
<feature type="region of interest" description="Disordered" evidence="1">
    <location>
        <begin position="286"/>
        <end position="319"/>
    </location>
</feature>